<gene>
    <name evidence="2" type="ORF">ACFSTE_08435</name>
</gene>
<dbReference type="InterPro" id="IPR045398">
    <property type="entry name" value="DUF6515"/>
</dbReference>
<evidence type="ECO:0000313" key="2">
    <source>
        <dbReference type="EMBL" id="MFD2590853.1"/>
    </source>
</evidence>
<feature type="region of interest" description="Disordered" evidence="1">
    <location>
        <begin position="27"/>
        <end position="54"/>
    </location>
</feature>
<protein>
    <submittedName>
        <fullName evidence="2">DUF6515 family protein</fullName>
    </submittedName>
</protein>
<dbReference type="Pfam" id="PF20125">
    <property type="entry name" value="DUF6515"/>
    <property type="match status" value="1"/>
</dbReference>
<sequence>MKAIKRIIGIIIIISCLAGQDLQAQGRSGNRGVKTSHRGGNHVGTNHYKGGRYRTQPIYRNPHYRYPRHRRVIRTLPAHHVRVVYRGLPYFFYAGLYYTIYNDGYIAVLPPVGVRIAVLPVGHVRVVVGPSVMYYHSGIYYMEIQGATTEEERYEVIQPPVDTIVSEISADAEEVMIDGNVFYEYNDVMYKKVTLDQERKGYKVVYVKENEEN</sequence>
<evidence type="ECO:0000256" key="1">
    <source>
        <dbReference type="SAM" id="MobiDB-lite"/>
    </source>
</evidence>
<accession>A0ABW5N8B5</accession>
<comment type="caution">
    <text evidence="2">The sequence shown here is derived from an EMBL/GenBank/DDBJ whole genome shotgun (WGS) entry which is preliminary data.</text>
</comment>
<reference evidence="3" key="1">
    <citation type="journal article" date="2019" name="Int. J. Syst. Evol. Microbiol.">
        <title>The Global Catalogue of Microorganisms (GCM) 10K type strain sequencing project: providing services to taxonomists for standard genome sequencing and annotation.</title>
        <authorList>
            <consortium name="The Broad Institute Genomics Platform"/>
            <consortium name="The Broad Institute Genome Sequencing Center for Infectious Disease"/>
            <person name="Wu L."/>
            <person name="Ma J."/>
        </authorList>
    </citation>
    <scope>NUCLEOTIDE SEQUENCE [LARGE SCALE GENOMIC DNA]</scope>
    <source>
        <strain evidence="3">KCTC 42423</strain>
    </source>
</reference>
<dbReference type="RefSeq" id="WP_378258662.1">
    <property type="nucleotide sequence ID" value="NZ_JBHSJV010000001.1"/>
</dbReference>
<evidence type="ECO:0000313" key="3">
    <source>
        <dbReference type="Proteomes" id="UP001597459"/>
    </source>
</evidence>
<proteinExistence type="predicted"/>
<dbReference type="EMBL" id="JBHULX010000013">
    <property type="protein sequence ID" value="MFD2590853.1"/>
    <property type="molecule type" value="Genomic_DNA"/>
</dbReference>
<organism evidence="2 3">
    <name type="scientific">Aquimarina hainanensis</name>
    <dbReference type="NCBI Taxonomy" id="1578017"/>
    <lineage>
        <taxon>Bacteria</taxon>
        <taxon>Pseudomonadati</taxon>
        <taxon>Bacteroidota</taxon>
        <taxon>Flavobacteriia</taxon>
        <taxon>Flavobacteriales</taxon>
        <taxon>Flavobacteriaceae</taxon>
        <taxon>Aquimarina</taxon>
    </lineage>
</organism>
<keyword evidence="3" id="KW-1185">Reference proteome</keyword>
<dbReference type="Proteomes" id="UP001597459">
    <property type="component" value="Unassembled WGS sequence"/>
</dbReference>
<name>A0ABW5N8B5_9FLAO</name>